<sequence>MTREARGVGVGLRVPHYHQFLEQRPQVGWLEVHTENFITQSGWDWHVLQQLRRDYPFSLHGVGLGLGSARGFSDIHLERVRALVRRVEPALVSEHLSWGALHDRQLNDLLPLPLSTAALDLLCARVARVQDALQRRILIENVSTYVRFRADSMSEAEFLAELARRTGCGVLLDVNNLYVNQCNHGEDALAAIAALAPGTVGEIHLGGHLVTPHAAIDHHGAAVALPVWDLYEAALARFGQVPTLIEWDADLPSLDVLLAEARKAEAIASKYAPPNVCDVTIAPDSTCAPAIDDLAAVQQAFGDALFDSRRNAGVLDRLTAGQGSARLAIYRGNLSANWERALGEAYPVIHQLVGDEFFAGLARAYGKANPAQDPDLNRFGDRFAQFLAGFEHVAAFPYLPDMAQLEWSLHLAHYATDASGLDRSAFAHVSPAMLEGARLKLRPGCRIHASRWAVVQLWLAHQPDGPAFPDQMQAESHALVLRTGWQASVVPLTRAAHAMLSKLAAGQAFGAALDAALALEEDFDIGEHLNRWLVLGVFIEIALKEKVAGEKSGARKAPLVGQ</sequence>
<evidence type="ECO:0000313" key="3">
    <source>
        <dbReference type="Proteomes" id="UP000297258"/>
    </source>
</evidence>
<dbReference type="Gene3D" id="3.20.20.150">
    <property type="entry name" value="Divalent-metal-dependent TIM barrel enzymes"/>
    <property type="match status" value="1"/>
</dbReference>
<gene>
    <name evidence="2" type="ORF">E4O92_18790</name>
</gene>
<comment type="caution">
    <text evidence="2">The sequence shown here is derived from an EMBL/GenBank/DDBJ whole genome shotgun (WGS) entry which is preliminary data.</text>
</comment>
<organism evidence="2 3">
    <name type="scientific">Massilia horti</name>
    <dbReference type="NCBI Taxonomy" id="2562153"/>
    <lineage>
        <taxon>Bacteria</taxon>
        <taxon>Pseudomonadati</taxon>
        <taxon>Pseudomonadota</taxon>
        <taxon>Betaproteobacteria</taxon>
        <taxon>Burkholderiales</taxon>
        <taxon>Oxalobacteraceae</taxon>
        <taxon>Telluria group</taxon>
        <taxon>Massilia</taxon>
    </lineage>
</organism>
<proteinExistence type="predicted"/>
<dbReference type="Pfam" id="PF09836">
    <property type="entry name" value="DUF2063"/>
    <property type="match status" value="1"/>
</dbReference>
<dbReference type="PANTHER" id="PTHR42194:SF1">
    <property type="entry name" value="UPF0276 PROTEIN HI_1600"/>
    <property type="match status" value="1"/>
</dbReference>
<name>A0A4Y9SW63_9BURK</name>
<dbReference type="RefSeq" id="WP_135191176.1">
    <property type="nucleotide sequence ID" value="NZ_SPUM01000123.1"/>
</dbReference>
<reference evidence="2 3" key="1">
    <citation type="submission" date="2019-03" db="EMBL/GenBank/DDBJ databases">
        <title>Draft genome of Massilia hortus sp. nov., a novel bacterial species of the Oxalobacteraceae family.</title>
        <authorList>
            <person name="Peta V."/>
            <person name="Raths R."/>
            <person name="Bucking H."/>
        </authorList>
    </citation>
    <scope>NUCLEOTIDE SEQUENCE [LARGE SCALE GENOMIC DNA]</scope>
    <source>
        <strain evidence="2 3">ONC3</strain>
    </source>
</reference>
<evidence type="ECO:0000259" key="1">
    <source>
        <dbReference type="Pfam" id="PF09836"/>
    </source>
</evidence>
<dbReference type="Proteomes" id="UP000297258">
    <property type="component" value="Unassembled WGS sequence"/>
</dbReference>
<keyword evidence="3" id="KW-1185">Reference proteome</keyword>
<dbReference type="OrthoDB" id="9763101at2"/>
<dbReference type="NCBIfam" id="NF003818">
    <property type="entry name" value="PRK05409.1"/>
    <property type="match status" value="1"/>
</dbReference>
<dbReference type="AlphaFoldDB" id="A0A4Y9SW63"/>
<dbReference type="SUPFAM" id="SSF51658">
    <property type="entry name" value="Xylose isomerase-like"/>
    <property type="match status" value="1"/>
</dbReference>
<dbReference type="Pfam" id="PF05114">
    <property type="entry name" value="MbnB_TglH_ChrH"/>
    <property type="match status" value="1"/>
</dbReference>
<dbReference type="InterPro" id="IPR036237">
    <property type="entry name" value="Xyl_isomerase-like_sf"/>
</dbReference>
<dbReference type="InterPro" id="IPR018640">
    <property type="entry name" value="DUF2063"/>
</dbReference>
<dbReference type="InterPro" id="IPR007801">
    <property type="entry name" value="MbnB/TglH/ChrH"/>
</dbReference>
<dbReference type="PANTHER" id="PTHR42194">
    <property type="entry name" value="UPF0276 PROTEIN HI_1600"/>
    <property type="match status" value="1"/>
</dbReference>
<protein>
    <submittedName>
        <fullName evidence="2">DUF692 family protein</fullName>
    </submittedName>
</protein>
<feature type="domain" description="Putative DNA-binding" evidence="1">
    <location>
        <begin position="297"/>
        <end position="387"/>
    </location>
</feature>
<accession>A0A4Y9SW63</accession>
<dbReference type="Gene3D" id="1.10.150.690">
    <property type="entry name" value="DUF2063"/>
    <property type="match status" value="1"/>
</dbReference>
<evidence type="ECO:0000313" key="2">
    <source>
        <dbReference type="EMBL" id="TFW29589.1"/>
    </source>
</evidence>
<dbReference type="EMBL" id="SPUM01000123">
    <property type="protein sequence ID" value="TFW29589.1"/>
    <property type="molecule type" value="Genomic_DNA"/>
</dbReference>
<dbReference type="InterPro" id="IPR044922">
    <property type="entry name" value="DUF2063_N_sf"/>
</dbReference>